<gene>
    <name evidence="1" type="ORF">EPJ71_01245</name>
</gene>
<keyword evidence="2" id="KW-1185">Reference proteome</keyword>
<evidence type="ECO:0000313" key="2">
    <source>
        <dbReference type="Proteomes" id="UP000322659"/>
    </source>
</evidence>
<evidence type="ECO:0008006" key="3">
    <source>
        <dbReference type="Google" id="ProtNLM"/>
    </source>
</evidence>
<accession>A0ABY3KCC3</accession>
<sequence length="156" mass="18374">MKTKILLIFVLFTISLFGQFKAEKNGFTLTAPDMLDEKKIMTVKAINNTLIIYINSEEEPTWLQFGDYSIHIKNGYCEGLIANDEIYSPKYITKLVFREKNLYYILLSDKIFVKKFLQAIIKGHYICIDVGKMYIFECDKYILNIIESDFYKEIMQ</sequence>
<protein>
    <recommendedName>
        <fullName evidence="3">Beta-lactamase-inhibitor-like PepSY-like domain-containing protein</fullName>
    </recommendedName>
</protein>
<dbReference type="Proteomes" id="UP000322659">
    <property type="component" value="Unassembled WGS sequence"/>
</dbReference>
<dbReference type="RefSeq" id="WP_021959519.1">
    <property type="nucleotide sequence ID" value="NZ_SAXZ01000001.1"/>
</dbReference>
<proteinExistence type="predicted"/>
<evidence type="ECO:0000313" key="1">
    <source>
        <dbReference type="EMBL" id="TXJ34513.1"/>
    </source>
</evidence>
<organism evidence="1 2">
    <name type="scientific">Brachyspira aalborgi</name>
    <dbReference type="NCBI Taxonomy" id="29522"/>
    <lineage>
        <taxon>Bacteria</taxon>
        <taxon>Pseudomonadati</taxon>
        <taxon>Spirochaetota</taxon>
        <taxon>Spirochaetia</taxon>
        <taxon>Brachyspirales</taxon>
        <taxon>Brachyspiraceae</taxon>
        <taxon>Brachyspira</taxon>
    </lineage>
</organism>
<name>A0ABY3KCC3_9SPIR</name>
<comment type="caution">
    <text evidence="1">The sequence shown here is derived from an EMBL/GenBank/DDBJ whole genome shotgun (WGS) entry which is preliminary data.</text>
</comment>
<reference evidence="1 2" key="1">
    <citation type="journal article" date="1992" name="Lakartidningen">
        <title>[Penicillin V and not amoxicillin is the first choice preparation in acute otitis].</title>
        <authorList>
            <person name="Kamme C."/>
            <person name="Lundgren K."/>
            <person name="Prellner K."/>
        </authorList>
    </citation>
    <scope>NUCLEOTIDE SEQUENCE [LARGE SCALE GENOMIC DNA]</scope>
    <source>
        <strain evidence="1 2">PC5099IV</strain>
    </source>
</reference>
<dbReference type="EMBL" id="SAXZ01000001">
    <property type="protein sequence ID" value="TXJ34513.1"/>
    <property type="molecule type" value="Genomic_DNA"/>
</dbReference>